<sequence length="792" mass="90068">MQKLVVLKLDGNLSEGVKVTLEIGAEADRATTEIRGYLPPKPEIITHYDEWQTTYRSLENFRITPISISIGGSRTEQINDCRQLGENLSEQMNSWLNCQSFRPVKEKLLKQLKSDDTVRVLFKTDDIWLRRLPWQLWDFFEDYSQAEAALSAPEYENLPKPKTAAVKEKVKILAILGNSEGIFVEKDREILEKLPNAKITFLVEPQRCQLNQQLWEQDWDILFFAGHSSSQDDGRSGKIYINETDCLTIEELRYALKKAIGRGLQLAIFNSCDGLGLAHQLEDLHIPQIIVMREPVQDLVAQEFLKNFLKKFSTGESLYLAVRESRERLHGIEDEYPCATWLPVLCQNPAVVPPTWNQLLSPELKTEGLPPKNYRTQRQFEWRSVQVVLLSSLIITSLFMGTRALGLLQASELRAFDYLMGLRPEEQSDSRFLIVTVDEADIQYQNRMKMNMRWSLSDQALAQLLKKLERYQPRAIGLDIYRDFSVDPNYADLATRLHTDKRLYAVCKVSAAEDGAPDGTPPPPEVPKQRLSFSDFVADDNDIARRQLLHLTPPVTSDCAAEYAFSLQLALHYLEAKGIKSDFTSEGNLQIGTAIFKQLKAYSSGYQGVDAKGYQILLNYRSLRSLQNIAQQVPLRDVLNDQINPELIKLFQDRIILIGVTAPSTTDYWKTPYSAKALTNQKQIPGVFVQAHMISQIISAVLDRRPLLWWWPTWVEALWIWGWSLMGGTLAWFIRQPLYLGLAGVIMLLALFGVCYGIFTQAGWIPLIPAALALVATQAVVVSKGIQNRQLS</sequence>
<keyword evidence="1" id="KW-0812">Transmembrane</keyword>
<dbReference type="Pfam" id="PF12770">
    <property type="entry name" value="CHAT"/>
    <property type="match status" value="1"/>
</dbReference>
<evidence type="ECO:0000313" key="4">
    <source>
        <dbReference type="Proteomes" id="UP000715781"/>
    </source>
</evidence>
<reference evidence="3" key="1">
    <citation type="submission" date="2021-05" db="EMBL/GenBank/DDBJ databases">
        <authorList>
            <person name="Pietrasiak N."/>
            <person name="Ward R."/>
            <person name="Stajich J.E."/>
            <person name="Kurbessoian T."/>
        </authorList>
    </citation>
    <scope>NUCLEOTIDE SEQUENCE</scope>
    <source>
        <strain evidence="3">JT2-VF2</strain>
    </source>
</reference>
<organism evidence="3 4">
    <name type="scientific">Mojavia pulchra JT2-VF2</name>
    <dbReference type="NCBI Taxonomy" id="287848"/>
    <lineage>
        <taxon>Bacteria</taxon>
        <taxon>Bacillati</taxon>
        <taxon>Cyanobacteriota</taxon>
        <taxon>Cyanophyceae</taxon>
        <taxon>Nostocales</taxon>
        <taxon>Nostocaceae</taxon>
    </lineage>
</organism>
<dbReference type="SMART" id="SM01080">
    <property type="entry name" value="CHASE2"/>
    <property type="match status" value="1"/>
</dbReference>
<feature type="domain" description="CHASE2" evidence="2">
    <location>
        <begin position="408"/>
        <end position="730"/>
    </location>
</feature>
<protein>
    <submittedName>
        <fullName evidence="3">CHASE2 domain-containing protein</fullName>
    </submittedName>
</protein>
<accession>A0A951Q5F5</accession>
<dbReference type="Pfam" id="PF05226">
    <property type="entry name" value="CHASE2"/>
    <property type="match status" value="1"/>
</dbReference>
<dbReference type="AlphaFoldDB" id="A0A951Q5F5"/>
<feature type="transmembrane region" description="Helical" evidence="1">
    <location>
        <begin position="708"/>
        <end position="726"/>
    </location>
</feature>
<evidence type="ECO:0000313" key="3">
    <source>
        <dbReference type="EMBL" id="MBW4564987.1"/>
    </source>
</evidence>
<comment type="caution">
    <text evidence="3">The sequence shown here is derived from an EMBL/GenBank/DDBJ whole genome shotgun (WGS) entry which is preliminary data.</text>
</comment>
<evidence type="ECO:0000256" key="1">
    <source>
        <dbReference type="SAM" id="Phobius"/>
    </source>
</evidence>
<dbReference type="InterPro" id="IPR007890">
    <property type="entry name" value="CHASE2"/>
</dbReference>
<proteinExistence type="predicted"/>
<name>A0A951Q5F5_9NOST</name>
<reference evidence="3" key="2">
    <citation type="journal article" date="2022" name="Microbiol. Resour. Announc.">
        <title>Metagenome Sequencing to Explore Phylogenomics of Terrestrial Cyanobacteria.</title>
        <authorList>
            <person name="Ward R.D."/>
            <person name="Stajich J.E."/>
            <person name="Johansen J.R."/>
            <person name="Huntemann M."/>
            <person name="Clum A."/>
            <person name="Foster B."/>
            <person name="Foster B."/>
            <person name="Roux S."/>
            <person name="Palaniappan K."/>
            <person name="Varghese N."/>
            <person name="Mukherjee S."/>
            <person name="Reddy T.B.K."/>
            <person name="Daum C."/>
            <person name="Copeland A."/>
            <person name="Chen I.A."/>
            <person name="Ivanova N.N."/>
            <person name="Kyrpides N.C."/>
            <person name="Shapiro N."/>
            <person name="Eloe-Fadrosh E.A."/>
            <person name="Pietrasiak N."/>
        </authorList>
    </citation>
    <scope>NUCLEOTIDE SEQUENCE</scope>
    <source>
        <strain evidence="3">JT2-VF2</strain>
    </source>
</reference>
<feature type="transmembrane region" description="Helical" evidence="1">
    <location>
        <begin position="738"/>
        <end position="759"/>
    </location>
</feature>
<feature type="transmembrane region" description="Helical" evidence="1">
    <location>
        <begin position="765"/>
        <end position="786"/>
    </location>
</feature>
<keyword evidence="1" id="KW-1133">Transmembrane helix</keyword>
<dbReference type="InterPro" id="IPR024983">
    <property type="entry name" value="CHAT_dom"/>
</dbReference>
<gene>
    <name evidence="3" type="ORF">KME32_28555</name>
</gene>
<dbReference type="EMBL" id="JAHHHN010000029">
    <property type="protein sequence ID" value="MBW4564987.1"/>
    <property type="molecule type" value="Genomic_DNA"/>
</dbReference>
<dbReference type="Proteomes" id="UP000715781">
    <property type="component" value="Unassembled WGS sequence"/>
</dbReference>
<evidence type="ECO:0000259" key="2">
    <source>
        <dbReference type="SMART" id="SM01080"/>
    </source>
</evidence>
<keyword evidence="1" id="KW-0472">Membrane</keyword>